<dbReference type="EMBL" id="JBHSOA010000050">
    <property type="protein sequence ID" value="MFC5854444.1"/>
    <property type="molecule type" value="Genomic_DNA"/>
</dbReference>
<proteinExistence type="predicted"/>
<evidence type="ECO:0000313" key="1">
    <source>
        <dbReference type="EMBL" id="MFC5854444.1"/>
    </source>
</evidence>
<dbReference type="RefSeq" id="WP_381365764.1">
    <property type="nucleotide sequence ID" value="NZ_JBHSOA010000050.1"/>
</dbReference>
<dbReference type="InterPro" id="IPR012338">
    <property type="entry name" value="Beta-lactam/transpept-like"/>
</dbReference>
<reference evidence="2" key="1">
    <citation type="journal article" date="2019" name="Int. J. Syst. Evol. Microbiol.">
        <title>The Global Catalogue of Microorganisms (GCM) 10K type strain sequencing project: providing services to taxonomists for standard genome sequencing and annotation.</title>
        <authorList>
            <consortium name="The Broad Institute Genomics Platform"/>
            <consortium name="The Broad Institute Genome Sequencing Center for Infectious Disease"/>
            <person name="Wu L."/>
            <person name="Ma J."/>
        </authorList>
    </citation>
    <scope>NUCLEOTIDE SEQUENCE [LARGE SCALE GENOMIC DNA]</scope>
    <source>
        <strain evidence="2">JCM 10411</strain>
    </source>
</reference>
<dbReference type="Proteomes" id="UP001596180">
    <property type="component" value="Unassembled WGS sequence"/>
</dbReference>
<keyword evidence="2" id="KW-1185">Reference proteome</keyword>
<dbReference type="Gene3D" id="3.40.710.10">
    <property type="entry name" value="DD-peptidase/beta-lactamase superfamily"/>
    <property type="match status" value="1"/>
</dbReference>
<organism evidence="1 2">
    <name type="scientific">Streptomyces chlorus</name>
    <dbReference type="NCBI Taxonomy" id="887452"/>
    <lineage>
        <taxon>Bacteria</taxon>
        <taxon>Bacillati</taxon>
        <taxon>Actinomycetota</taxon>
        <taxon>Actinomycetes</taxon>
        <taxon>Kitasatosporales</taxon>
        <taxon>Streptomycetaceae</taxon>
        <taxon>Streptomyces</taxon>
    </lineage>
</organism>
<sequence length="92" mass="9968">MPWIPDGRIAFWGGWGGSMAIMDLDRRMTIGYVMNRMGTGVLGSERAAAYVGAVCRAFERRSRLKKGAGSLPGDRHRPGVLLGDPVCEGMRG</sequence>
<protein>
    <recommendedName>
        <fullName evidence="3">Beta-lactamase-related domain-containing protein</fullName>
    </recommendedName>
</protein>
<comment type="caution">
    <text evidence="1">The sequence shown here is derived from an EMBL/GenBank/DDBJ whole genome shotgun (WGS) entry which is preliminary data.</text>
</comment>
<accession>A0ABW1E4T7</accession>
<evidence type="ECO:0000313" key="2">
    <source>
        <dbReference type="Proteomes" id="UP001596180"/>
    </source>
</evidence>
<name>A0ABW1E4T7_9ACTN</name>
<gene>
    <name evidence="1" type="ORF">ACFPZI_22395</name>
</gene>
<evidence type="ECO:0008006" key="3">
    <source>
        <dbReference type="Google" id="ProtNLM"/>
    </source>
</evidence>